<evidence type="ECO:0000313" key="3">
    <source>
        <dbReference type="Proteomes" id="UP000326268"/>
    </source>
</evidence>
<protein>
    <submittedName>
        <fullName evidence="2">Uncharacterized protein</fullName>
    </submittedName>
</protein>
<name>A0A5N6ZN48_9EURO</name>
<reference evidence="2 3" key="1">
    <citation type="submission" date="2019-04" db="EMBL/GenBank/DDBJ databases">
        <title>Friends and foes A comparative genomics studyof 23 Aspergillus species from section Flavi.</title>
        <authorList>
            <consortium name="DOE Joint Genome Institute"/>
            <person name="Kjaerbolling I."/>
            <person name="Vesth T."/>
            <person name="Frisvad J.C."/>
            <person name="Nybo J.L."/>
            <person name="Theobald S."/>
            <person name="Kildgaard S."/>
            <person name="Isbrandt T."/>
            <person name="Kuo A."/>
            <person name="Sato A."/>
            <person name="Lyhne E.K."/>
            <person name="Kogle M.E."/>
            <person name="Wiebenga A."/>
            <person name="Kun R.S."/>
            <person name="Lubbers R.J."/>
            <person name="Makela M.R."/>
            <person name="Barry K."/>
            <person name="Chovatia M."/>
            <person name="Clum A."/>
            <person name="Daum C."/>
            <person name="Haridas S."/>
            <person name="He G."/>
            <person name="LaButti K."/>
            <person name="Lipzen A."/>
            <person name="Mondo S."/>
            <person name="Riley R."/>
            <person name="Salamov A."/>
            <person name="Simmons B.A."/>
            <person name="Magnuson J.K."/>
            <person name="Henrissat B."/>
            <person name="Mortensen U.H."/>
            <person name="Larsen T.O."/>
            <person name="Devries R.P."/>
            <person name="Grigoriev I.V."/>
            <person name="Machida M."/>
            <person name="Baker S.E."/>
            <person name="Andersen M.R."/>
        </authorList>
    </citation>
    <scope>NUCLEOTIDE SEQUENCE [LARGE SCALE GENOMIC DNA]</scope>
    <source>
        <strain evidence="2 3">CBS 763.97</strain>
    </source>
</reference>
<dbReference type="GeneID" id="43655596"/>
<evidence type="ECO:0000256" key="1">
    <source>
        <dbReference type="SAM" id="MobiDB-lite"/>
    </source>
</evidence>
<evidence type="ECO:0000313" key="2">
    <source>
        <dbReference type="EMBL" id="KAE8359037.1"/>
    </source>
</evidence>
<sequence>MLRPREDQRGDLQPLSVTTGQALVLLLAAVTDCQALRVQIRSKIGELRTALGLVEANISQDAPDQGPSAAPAEGWLQPLHNNRDGVRRCRHPGCKLEQTDRVGLEDGVLPAGRSQRPIHRAGKLQGGTSTTGTYQF</sequence>
<dbReference type="Proteomes" id="UP000326268">
    <property type="component" value="Unassembled WGS sequence"/>
</dbReference>
<proteinExistence type="predicted"/>
<keyword evidence="3" id="KW-1185">Reference proteome</keyword>
<accession>A0A5N6ZN48</accession>
<dbReference type="EMBL" id="ML737851">
    <property type="protein sequence ID" value="KAE8359037.1"/>
    <property type="molecule type" value="Genomic_DNA"/>
</dbReference>
<feature type="region of interest" description="Disordered" evidence="1">
    <location>
        <begin position="60"/>
        <end position="84"/>
    </location>
</feature>
<dbReference type="RefSeq" id="XP_031922118.1">
    <property type="nucleotide sequence ID" value="XM_032071150.1"/>
</dbReference>
<gene>
    <name evidence="2" type="ORF">BDV27DRAFT_149937</name>
</gene>
<organism evidence="2 3">
    <name type="scientific">Aspergillus caelatus</name>
    <dbReference type="NCBI Taxonomy" id="61420"/>
    <lineage>
        <taxon>Eukaryota</taxon>
        <taxon>Fungi</taxon>
        <taxon>Dikarya</taxon>
        <taxon>Ascomycota</taxon>
        <taxon>Pezizomycotina</taxon>
        <taxon>Eurotiomycetes</taxon>
        <taxon>Eurotiomycetidae</taxon>
        <taxon>Eurotiales</taxon>
        <taxon>Aspergillaceae</taxon>
        <taxon>Aspergillus</taxon>
        <taxon>Aspergillus subgen. Circumdati</taxon>
    </lineage>
</organism>
<dbReference type="AlphaFoldDB" id="A0A5N6ZN48"/>